<dbReference type="EMBL" id="JAKLTR010000002">
    <property type="protein sequence ID" value="MCG2613442.1"/>
    <property type="molecule type" value="Genomic_DNA"/>
</dbReference>
<proteinExistence type="predicted"/>
<accession>A0ABS9KM91</accession>
<evidence type="ECO:0000259" key="2">
    <source>
        <dbReference type="PROSITE" id="PS50943"/>
    </source>
</evidence>
<evidence type="ECO:0000256" key="1">
    <source>
        <dbReference type="ARBA" id="ARBA00023125"/>
    </source>
</evidence>
<keyword evidence="4" id="KW-1185">Reference proteome</keyword>
<dbReference type="Proteomes" id="UP001165367">
    <property type="component" value="Unassembled WGS sequence"/>
</dbReference>
<dbReference type="Pfam" id="PF01381">
    <property type="entry name" value="HTH_3"/>
    <property type="match status" value="1"/>
</dbReference>
<dbReference type="Gene3D" id="1.10.260.40">
    <property type="entry name" value="lambda repressor-like DNA-binding domains"/>
    <property type="match status" value="1"/>
</dbReference>
<organism evidence="3 4">
    <name type="scientific">Terrimonas ginsenosidimutans</name>
    <dbReference type="NCBI Taxonomy" id="2908004"/>
    <lineage>
        <taxon>Bacteria</taxon>
        <taxon>Pseudomonadati</taxon>
        <taxon>Bacteroidota</taxon>
        <taxon>Chitinophagia</taxon>
        <taxon>Chitinophagales</taxon>
        <taxon>Chitinophagaceae</taxon>
        <taxon>Terrimonas</taxon>
    </lineage>
</organism>
<evidence type="ECO:0000313" key="3">
    <source>
        <dbReference type="EMBL" id="MCG2613442.1"/>
    </source>
</evidence>
<sequence>MSQTDLGKAAGVSREIIGRYERGEVSPSVEVAKEIADALEVSLDYLAGEAARTVDKQTIKLMQDIAAL</sequence>
<comment type="caution">
    <text evidence="3">The sequence shown here is derived from an EMBL/GenBank/DDBJ whole genome shotgun (WGS) entry which is preliminary data.</text>
</comment>
<dbReference type="PANTHER" id="PTHR46558">
    <property type="entry name" value="TRACRIPTIONAL REGULATORY PROTEIN-RELATED-RELATED"/>
    <property type="match status" value="1"/>
</dbReference>
<keyword evidence="1" id="KW-0238">DNA-binding</keyword>
<dbReference type="CDD" id="cd00093">
    <property type="entry name" value="HTH_XRE"/>
    <property type="match status" value="1"/>
</dbReference>
<dbReference type="SUPFAM" id="SSF47413">
    <property type="entry name" value="lambda repressor-like DNA-binding domains"/>
    <property type="match status" value="1"/>
</dbReference>
<dbReference type="PROSITE" id="PS50943">
    <property type="entry name" value="HTH_CROC1"/>
    <property type="match status" value="1"/>
</dbReference>
<reference evidence="3" key="1">
    <citation type="submission" date="2022-01" db="EMBL/GenBank/DDBJ databases">
        <authorList>
            <person name="Jo J.-H."/>
            <person name="Im W.-T."/>
        </authorList>
    </citation>
    <scope>NUCLEOTIDE SEQUENCE</scope>
    <source>
        <strain evidence="3">NA20</strain>
    </source>
</reference>
<feature type="domain" description="HTH cro/C1-type" evidence="2">
    <location>
        <begin position="1"/>
        <end position="46"/>
    </location>
</feature>
<dbReference type="RefSeq" id="WP_237868670.1">
    <property type="nucleotide sequence ID" value="NZ_JAKLTR010000002.1"/>
</dbReference>
<evidence type="ECO:0000313" key="4">
    <source>
        <dbReference type="Proteomes" id="UP001165367"/>
    </source>
</evidence>
<name>A0ABS9KM91_9BACT</name>
<protein>
    <submittedName>
        <fullName evidence="3">Helix-turn-helix domain-containing protein</fullName>
    </submittedName>
</protein>
<dbReference type="InterPro" id="IPR001387">
    <property type="entry name" value="Cro/C1-type_HTH"/>
</dbReference>
<gene>
    <name evidence="3" type="ORF">LZZ85_04085</name>
</gene>
<dbReference type="PANTHER" id="PTHR46558:SF11">
    <property type="entry name" value="HTH-TYPE TRANSCRIPTIONAL REGULATOR XRE"/>
    <property type="match status" value="1"/>
</dbReference>
<dbReference type="InterPro" id="IPR010982">
    <property type="entry name" value="Lambda_DNA-bd_dom_sf"/>
</dbReference>
<dbReference type="SMART" id="SM00530">
    <property type="entry name" value="HTH_XRE"/>
    <property type="match status" value="1"/>
</dbReference>